<keyword evidence="4" id="KW-1185">Reference proteome</keyword>
<feature type="domain" description="Retrotransposon gag" evidence="2">
    <location>
        <begin position="42"/>
        <end position="122"/>
    </location>
</feature>
<proteinExistence type="predicted"/>
<accession>A0AAQ3P470</accession>
<organism evidence="3 4">
    <name type="scientific">Vigna mungo</name>
    <name type="common">Black gram</name>
    <name type="synonym">Phaseolus mungo</name>
    <dbReference type="NCBI Taxonomy" id="3915"/>
    <lineage>
        <taxon>Eukaryota</taxon>
        <taxon>Viridiplantae</taxon>
        <taxon>Streptophyta</taxon>
        <taxon>Embryophyta</taxon>
        <taxon>Tracheophyta</taxon>
        <taxon>Spermatophyta</taxon>
        <taxon>Magnoliopsida</taxon>
        <taxon>eudicotyledons</taxon>
        <taxon>Gunneridae</taxon>
        <taxon>Pentapetalae</taxon>
        <taxon>rosids</taxon>
        <taxon>fabids</taxon>
        <taxon>Fabales</taxon>
        <taxon>Fabaceae</taxon>
        <taxon>Papilionoideae</taxon>
        <taxon>50 kb inversion clade</taxon>
        <taxon>NPAAA clade</taxon>
        <taxon>indigoferoid/millettioid clade</taxon>
        <taxon>Phaseoleae</taxon>
        <taxon>Vigna</taxon>
    </lineage>
</organism>
<dbReference type="PANTHER" id="PTHR33223">
    <property type="entry name" value="CCHC-TYPE DOMAIN-CONTAINING PROTEIN"/>
    <property type="match status" value="1"/>
</dbReference>
<evidence type="ECO:0000313" key="3">
    <source>
        <dbReference type="EMBL" id="WVZ20352.1"/>
    </source>
</evidence>
<evidence type="ECO:0000256" key="1">
    <source>
        <dbReference type="SAM" id="MobiDB-lite"/>
    </source>
</evidence>
<dbReference type="InterPro" id="IPR005162">
    <property type="entry name" value="Retrotrans_gag_dom"/>
</dbReference>
<evidence type="ECO:0000313" key="4">
    <source>
        <dbReference type="Proteomes" id="UP001374535"/>
    </source>
</evidence>
<dbReference type="PANTHER" id="PTHR33223:SF10">
    <property type="entry name" value="AMINOTRANSFERASE-LIKE PLANT MOBILE DOMAIN-CONTAINING PROTEIN"/>
    <property type="match status" value="1"/>
</dbReference>
<evidence type="ECO:0000259" key="2">
    <source>
        <dbReference type="Pfam" id="PF03732"/>
    </source>
</evidence>
<sequence>MSEKSPPALEKYDGSTDPDNHLRIFINSMTFYTDSDPVICRAFSLSLKDEALEWYNTLPSGSVDCFATMETLFRRQYSSNRKQEITPVELMNTKQEKGETLKAFMKRYIENARQVKDVNHSFIINNLPSCLRPGYFAEKLYARPPKIADKLQERVVEFICIKDMRISQRKQHEVDVGGNRKDGIQSLDNSDRERVLN</sequence>
<feature type="region of interest" description="Disordered" evidence="1">
    <location>
        <begin position="171"/>
        <end position="197"/>
    </location>
</feature>
<protein>
    <recommendedName>
        <fullName evidence="2">Retrotransposon gag domain-containing protein</fullName>
    </recommendedName>
</protein>
<gene>
    <name evidence="3" type="ORF">V8G54_007674</name>
</gene>
<dbReference type="AlphaFoldDB" id="A0AAQ3P470"/>
<dbReference type="Proteomes" id="UP001374535">
    <property type="component" value="Chromosome 2"/>
</dbReference>
<reference evidence="3 4" key="1">
    <citation type="journal article" date="2023" name="Life. Sci Alliance">
        <title>Evolutionary insights into 3D genome organization and epigenetic landscape of Vigna mungo.</title>
        <authorList>
            <person name="Junaid A."/>
            <person name="Singh B."/>
            <person name="Bhatia S."/>
        </authorList>
    </citation>
    <scope>NUCLEOTIDE SEQUENCE [LARGE SCALE GENOMIC DNA]</scope>
    <source>
        <strain evidence="3">Urdbean</strain>
    </source>
</reference>
<name>A0AAQ3P470_VIGMU</name>
<dbReference type="Pfam" id="PF03732">
    <property type="entry name" value="Retrotrans_gag"/>
    <property type="match status" value="1"/>
</dbReference>
<dbReference type="EMBL" id="CP144699">
    <property type="protein sequence ID" value="WVZ20352.1"/>
    <property type="molecule type" value="Genomic_DNA"/>
</dbReference>